<dbReference type="NCBIfam" id="TIGR00879">
    <property type="entry name" value="SP"/>
    <property type="match status" value="1"/>
</dbReference>
<dbReference type="InterPro" id="IPR003663">
    <property type="entry name" value="Sugar/inositol_transpt"/>
</dbReference>
<comment type="similarity">
    <text evidence="2 7">Belongs to the major facilitator superfamily. Sugar transporter (TC 2.A.1.1) family.</text>
</comment>
<comment type="subcellular location">
    <subcellularLocation>
        <location evidence="1">Membrane</location>
        <topology evidence="1">Multi-pass membrane protein</topology>
    </subcellularLocation>
</comment>
<dbReference type="PROSITE" id="PS50850">
    <property type="entry name" value="MFS"/>
    <property type="match status" value="1"/>
</dbReference>
<proteinExistence type="inferred from homology"/>
<dbReference type="InterPro" id="IPR005829">
    <property type="entry name" value="Sugar_transporter_CS"/>
</dbReference>
<feature type="transmembrane region" description="Helical" evidence="8">
    <location>
        <begin position="130"/>
        <end position="152"/>
    </location>
</feature>
<dbReference type="PANTHER" id="PTHR48020">
    <property type="entry name" value="PROTON MYO-INOSITOL COTRANSPORTER"/>
    <property type="match status" value="1"/>
</dbReference>
<evidence type="ECO:0000256" key="8">
    <source>
        <dbReference type="SAM" id="Phobius"/>
    </source>
</evidence>
<dbReference type="GO" id="GO:0015791">
    <property type="term" value="P:polyol transmembrane transport"/>
    <property type="evidence" value="ECO:0007669"/>
    <property type="project" value="UniProtKB-ARBA"/>
</dbReference>
<feature type="transmembrane region" description="Helical" evidence="8">
    <location>
        <begin position="73"/>
        <end position="93"/>
    </location>
</feature>
<feature type="transmembrane region" description="Helical" evidence="8">
    <location>
        <begin position="164"/>
        <end position="186"/>
    </location>
</feature>
<feature type="transmembrane region" description="Helical" evidence="8">
    <location>
        <begin position="192"/>
        <end position="214"/>
    </location>
</feature>
<protein>
    <recommendedName>
        <fullName evidence="9">Major facilitator superfamily (MFS) profile domain-containing protein</fullName>
    </recommendedName>
</protein>
<evidence type="ECO:0000313" key="11">
    <source>
        <dbReference type="Proteomes" id="UP000289738"/>
    </source>
</evidence>
<dbReference type="InterPro" id="IPR050814">
    <property type="entry name" value="Myo-inositol_Transporter"/>
</dbReference>
<dbReference type="PANTHER" id="PTHR48020:SF46">
    <property type="entry name" value="SUGAR PORTER (SP) FAMILY MFS TRANSPORTER"/>
    <property type="match status" value="1"/>
</dbReference>
<accession>A0A444YB95</accession>
<dbReference type="STRING" id="3818.A0A444YB95"/>
<evidence type="ECO:0000313" key="10">
    <source>
        <dbReference type="EMBL" id="RYQ99221.1"/>
    </source>
</evidence>
<organism evidence="10 11">
    <name type="scientific">Arachis hypogaea</name>
    <name type="common">Peanut</name>
    <dbReference type="NCBI Taxonomy" id="3818"/>
    <lineage>
        <taxon>Eukaryota</taxon>
        <taxon>Viridiplantae</taxon>
        <taxon>Streptophyta</taxon>
        <taxon>Embryophyta</taxon>
        <taxon>Tracheophyta</taxon>
        <taxon>Spermatophyta</taxon>
        <taxon>Magnoliopsida</taxon>
        <taxon>eudicotyledons</taxon>
        <taxon>Gunneridae</taxon>
        <taxon>Pentapetalae</taxon>
        <taxon>rosids</taxon>
        <taxon>fabids</taxon>
        <taxon>Fabales</taxon>
        <taxon>Fabaceae</taxon>
        <taxon>Papilionoideae</taxon>
        <taxon>50 kb inversion clade</taxon>
        <taxon>dalbergioids sensu lato</taxon>
        <taxon>Dalbergieae</taxon>
        <taxon>Pterocarpus clade</taxon>
        <taxon>Arachis</taxon>
    </lineage>
</organism>
<feature type="transmembrane region" description="Helical" evidence="8">
    <location>
        <begin position="350"/>
        <end position="370"/>
    </location>
</feature>
<keyword evidence="3 7" id="KW-0813">Transport</keyword>
<sequence length="501" mass="54171">MVAVDMNISVRAGSFNYLEKHPERRISIFQNSYIVAITLTAGIGGLLFGYDTGVISGALLYIKEDFEQVKNSFFLQELIVAMALVGAIFGATIGGYINDALGRKMAIVVADFCFAVGSLIMAIAPNPYVIIIGRFLVGLGVGAASVTAPVYIAEISPSEIRGGLVGFNALMITGGQFLSFVINYGLTKVPGTWRWMLGVAGSPAVVQLVFMIFLPESPRWLYFKNKKEAAANVLSKIYPSPRLEDEIEILEFHLEKEQKNKVKVNYSDVFKLKEIRVAFICGAGLQAFQQFTGISIVLYYSPIIIQLAGFKSNDAALFLSLIVSGLNAGGTILGIYLIDASGRKKLTLGSLSGVAIALTILSMACFIIGHGNASQVYAWLAIVGLALYIIFFAPGMGPVPWAVNSEIYPEEYRGICGGMSATVNWICSVIMSISFLSVVDAIGLGGSFMILLGVTMVAIVFVIIYMPETKGLTFEEVSNIWKEKAYGKDKNDISLVEKTNT</sequence>
<dbReference type="EMBL" id="SDMP01000017">
    <property type="protein sequence ID" value="RYQ99221.1"/>
    <property type="molecule type" value="Genomic_DNA"/>
</dbReference>
<evidence type="ECO:0000256" key="1">
    <source>
        <dbReference type="ARBA" id="ARBA00004141"/>
    </source>
</evidence>
<dbReference type="GO" id="GO:0015798">
    <property type="term" value="P:myo-inositol transport"/>
    <property type="evidence" value="ECO:0007669"/>
    <property type="project" value="UniProtKB-ARBA"/>
</dbReference>
<evidence type="ECO:0000259" key="9">
    <source>
        <dbReference type="PROSITE" id="PS50850"/>
    </source>
</evidence>
<keyword evidence="6 8" id="KW-0472">Membrane</keyword>
<feature type="domain" description="Major facilitator superfamily (MFS) profile" evidence="9">
    <location>
        <begin position="37"/>
        <end position="470"/>
    </location>
</feature>
<evidence type="ECO:0000256" key="5">
    <source>
        <dbReference type="ARBA" id="ARBA00022989"/>
    </source>
</evidence>
<name>A0A444YB95_ARAHY</name>
<evidence type="ECO:0000256" key="4">
    <source>
        <dbReference type="ARBA" id="ARBA00022692"/>
    </source>
</evidence>
<feature type="transmembrane region" description="Helical" evidence="8">
    <location>
        <begin position="415"/>
        <end position="436"/>
    </location>
</feature>
<dbReference type="OrthoDB" id="1396207at2759"/>
<feature type="transmembrane region" description="Helical" evidence="8">
    <location>
        <begin position="315"/>
        <end position="338"/>
    </location>
</feature>
<keyword evidence="11" id="KW-1185">Reference proteome</keyword>
<dbReference type="Gene3D" id="1.20.1250.20">
    <property type="entry name" value="MFS general substrate transporter like domains"/>
    <property type="match status" value="1"/>
</dbReference>
<reference evidence="10 11" key="1">
    <citation type="submission" date="2019-01" db="EMBL/GenBank/DDBJ databases">
        <title>Sequencing of cultivated peanut Arachis hypogaea provides insights into genome evolution and oil improvement.</title>
        <authorList>
            <person name="Chen X."/>
        </authorList>
    </citation>
    <scope>NUCLEOTIDE SEQUENCE [LARGE SCALE GENOMIC DNA]</scope>
    <source>
        <strain evidence="11">cv. Fuhuasheng</strain>
        <tissue evidence="10">Leaves</tissue>
    </source>
</reference>
<dbReference type="InterPro" id="IPR036259">
    <property type="entry name" value="MFS_trans_sf"/>
</dbReference>
<dbReference type="FunFam" id="1.20.1250.20:FF:000073">
    <property type="entry name" value="MFS myo-inositol transporter, putative"/>
    <property type="match status" value="1"/>
</dbReference>
<keyword evidence="4 8" id="KW-0812">Transmembrane</keyword>
<dbReference type="SUPFAM" id="SSF103473">
    <property type="entry name" value="MFS general substrate transporter"/>
    <property type="match status" value="1"/>
</dbReference>
<feature type="transmembrane region" description="Helical" evidence="8">
    <location>
        <begin position="33"/>
        <end position="61"/>
    </location>
</feature>
<dbReference type="PROSITE" id="PS00217">
    <property type="entry name" value="SUGAR_TRANSPORT_2"/>
    <property type="match status" value="1"/>
</dbReference>
<dbReference type="Gramene" id="arahy.Tifrunner.gnm2.ann2.Ah17g174100.1">
    <property type="protein sequence ID" value="arahy.Tifrunner.gnm2.ann2.Ah17g174100.1-CDS"/>
    <property type="gene ID" value="arahy.Tifrunner.gnm2.ann2.Ah17g174100"/>
</dbReference>
<evidence type="ECO:0000256" key="3">
    <source>
        <dbReference type="ARBA" id="ARBA00022448"/>
    </source>
</evidence>
<dbReference type="GO" id="GO:0022857">
    <property type="term" value="F:transmembrane transporter activity"/>
    <property type="evidence" value="ECO:0007669"/>
    <property type="project" value="InterPro"/>
</dbReference>
<dbReference type="GO" id="GO:0016020">
    <property type="term" value="C:membrane"/>
    <property type="evidence" value="ECO:0007669"/>
    <property type="project" value="UniProtKB-SubCell"/>
</dbReference>
<feature type="transmembrane region" description="Helical" evidence="8">
    <location>
        <begin position="376"/>
        <end position="403"/>
    </location>
</feature>
<dbReference type="PRINTS" id="PR00171">
    <property type="entry name" value="SUGRTRNSPORT"/>
</dbReference>
<feature type="transmembrane region" description="Helical" evidence="8">
    <location>
        <begin position="442"/>
        <end position="465"/>
    </location>
</feature>
<dbReference type="Pfam" id="PF00083">
    <property type="entry name" value="Sugar_tr"/>
    <property type="match status" value="1"/>
</dbReference>
<dbReference type="InterPro" id="IPR005828">
    <property type="entry name" value="MFS_sugar_transport-like"/>
</dbReference>
<feature type="transmembrane region" description="Helical" evidence="8">
    <location>
        <begin position="105"/>
        <end position="124"/>
    </location>
</feature>
<evidence type="ECO:0000256" key="2">
    <source>
        <dbReference type="ARBA" id="ARBA00010992"/>
    </source>
</evidence>
<dbReference type="Proteomes" id="UP000289738">
    <property type="component" value="Chromosome B07"/>
</dbReference>
<dbReference type="SMR" id="A0A444YB95"/>
<keyword evidence="5 8" id="KW-1133">Transmembrane helix</keyword>
<evidence type="ECO:0000256" key="6">
    <source>
        <dbReference type="ARBA" id="ARBA00023136"/>
    </source>
</evidence>
<dbReference type="AlphaFoldDB" id="A0A444YB95"/>
<comment type="caution">
    <text evidence="10">The sequence shown here is derived from an EMBL/GenBank/DDBJ whole genome shotgun (WGS) entry which is preliminary data.</text>
</comment>
<dbReference type="InterPro" id="IPR020846">
    <property type="entry name" value="MFS_dom"/>
</dbReference>
<evidence type="ECO:0000256" key="7">
    <source>
        <dbReference type="RuleBase" id="RU003346"/>
    </source>
</evidence>
<dbReference type="CDD" id="cd17360">
    <property type="entry name" value="MFS_HMIT_like"/>
    <property type="match status" value="1"/>
</dbReference>
<gene>
    <name evidence="10" type="ORF">Ahy_B07g087123</name>
</gene>